<evidence type="ECO:0000313" key="2">
    <source>
        <dbReference type="EMBL" id="CAI5448338.1"/>
    </source>
</evidence>
<dbReference type="Pfam" id="PF00024">
    <property type="entry name" value="PAN_1"/>
    <property type="match status" value="3"/>
</dbReference>
<comment type="caution">
    <text evidence="2">The sequence shown here is derived from an EMBL/GenBank/DDBJ whole genome shotgun (WGS) entry which is preliminary data.</text>
</comment>
<proteinExistence type="predicted"/>
<feature type="domain" description="Apple" evidence="1">
    <location>
        <begin position="26"/>
        <end position="106"/>
    </location>
</feature>
<dbReference type="InterPro" id="IPR003609">
    <property type="entry name" value="Pan_app"/>
</dbReference>
<evidence type="ECO:0000259" key="1">
    <source>
        <dbReference type="PROSITE" id="PS50948"/>
    </source>
</evidence>
<dbReference type="PROSITE" id="PS50948">
    <property type="entry name" value="PAN"/>
    <property type="match status" value="3"/>
</dbReference>
<evidence type="ECO:0000313" key="3">
    <source>
        <dbReference type="Proteomes" id="UP001152747"/>
    </source>
</evidence>
<dbReference type="SUPFAM" id="SSF57414">
    <property type="entry name" value="Hairpin loop containing domain-like"/>
    <property type="match status" value="2"/>
</dbReference>
<dbReference type="Proteomes" id="UP001152747">
    <property type="component" value="Unassembled WGS sequence"/>
</dbReference>
<dbReference type="Gene3D" id="3.50.4.10">
    <property type="entry name" value="Hepatocyte Growth Factor"/>
    <property type="match status" value="2"/>
</dbReference>
<keyword evidence="3" id="KW-1185">Reference proteome</keyword>
<dbReference type="AlphaFoldDB" id="A0A9P1IMF0"/>
<accession>A0A9P1IMF0</accession>
<dbReference type="SMART" id="SM00473">
    <property type="entry name" value="PAN_AP"/>
    <property type="match status" value="3"/>
</dbReference>
<dbReference type="PANTHER" id="PTHR47327">
    <property type="entry name" value="FI18240P1-RELATED"/>
    <property type="match status" value="1"/>
</dbReference>
<dbReference type="OrthoDB" id="5822796at2759"/>
<protein>
    <recommendedName>
        <fullName evidence="1">Apple domain-containing protein</fullName>
    </recommendedName>
</protein>
<organism evidence="2 3">
    <name type="scientific">Caenorhabditis angaria</name>
    <dbReference type="NCBI Taxonomy" id="860376"/>
    <lineage>
        <taxon>Eukaryota</taxon>
        <taxon>Metazoa</taxon>
        <taxon>Ecdysozoa</taxon>
        <taxon>Nematoda</taxon>
        <taxon>Chromadorea</taxon>
        <taxon>Rhabditida</taxon>
        <taxon>Rhabditina</taxon>
        <taxon>Rhabditomorpha</taxon>
        <taxon>Rhabditoidea</taxon>
        <taxon>Rhabditidae</taxon>
        <taxon>Peloderinae</taxon>
        <taxon>Caenorhabditis</taxon>
    </lineage>
</organism>
<dbReference type="PANTHER" id="PTHR47327:SF15">
    <property type="entry name" value="APPLE DOMAIN-CONTAINING PROTEIN"/>
    <property type="match status" value="1"/>
</dbReference>
<sequence>MRHFLILAQVFTISHSLYRTKDVYSCFVLHSNEFLEKSGNVLIENVDDVEECLRQCMHAPTNHKIKCHTAMFNVNTQNCVLSKYTRDERKIKTSKGLQIDLYENNCLNEVEPVRLGIFAEQFRTTESPLAVKSRLPTVPQNTVSQPQQRKSLELRRVHAVKQYQLEQKREPVYSKTVRSLSVHNGGGRARLFAPRPLVDSSSLYRRQQRSDLILNDDTNYATCFRKTANYVFTKFEELKFTGFTLENCIRQCVHTQQLYCASINYSFNLKTCILNGGNLHLNSEPLIQSRDFDYYENICQPKTNSIPKSSTTSVTASTKKECYRLYNNSVYNSFDATIVGGLNDLESCESECSWSHIRRREKCVAVNWVTTTKGCMLFHKTIDYNFLQPSFKSIFLVNTCSSDLEQPVARTKSETDYYDQ</sequence>
<name>A0A9P1IMF0_9PELO</name>
<reference evidence="2" key="1">
    <citation type="submission" date="2022-11" db="EMBL/GenBank/DDBJ databases">
        <authorList>
            <person name="Kikuchi T."/>
        </authorList>
    </citation>
    <scope>NUCLEOTIDE SEQUENCE</scope>
    <source>
        <strain evidence="2">PS1010</strain>
    </source>
</reference>
<dbReference type="InterPro" id="IPR052774">
    <property type="entry name" value="Celegans_DevNeuronal_Protein"/>
</dbReference>
<dbReference type="EMBL" id="CANHGI010000004">
    <property type="protein sequence ID" value="CAI5448338.1"/>
    <property type="molecule type" value="Genomic_DNA"/>
</dbReference>
<dbReference type="GO" id="GO:0009653">
    <property type="term" value="P:anatomical structure morphogenesis"/>
    <property type="evidence" value="ECO:0007669"/>
    <property type="project" value="TreeGrafter"/>
</dbReference>
<feature type="domain" description="Apple" evidence="1">
    <location>
        <begin position="322"/>
        <end position="400"/>
    </location>
</feature>
<dbReference type="CDD" id="cd01099">
    <property type="entry name" value="PAN_AP_HGF"/>
    <property type="match status" value="2"/>
</dbReference>
<gene>
    <name evidence="2" type="ORF">CAMP_LOCUS10975</name>
</gene>
<feature type="domain" description="Apple" evidence="1">
    <location>
        <begin position="223"/>
        <end position="299"/>
    </location>
</feature>